<dbReference type="Pfam" id="PF09084">
    <property type="entry name" value="NMT1"/>
    <property type="match status" value="1"/>
</dbReference>
<evidence type="ECO:0000256" key="7">
    <source>
        <dbReference type="ARBA" id="ARBA00022553"/>
    </source>
</evidence>
<evidence type="ECO:0000256" key="14">
    <source>
        <dbReference type="ARBA" id="ARBA00048179"/>
    </source>
</evidence>
<comment type="similarity">
    <text evidence="4">Belongs to the NMT1/THI5 family.</text>
</comment>
<evidence type="ECO:0000256" key="5">
    <source>
        <dbReference type="ARBA" id="ARBA00011738"/>
    </source>
</evidence>
<evidence type="ECO:0000256" key="3">
    <source>
        <dbReference type="ARBA" id="ARBA00004948"/>
    </source>
</evidence>
<dbReference type="RefSeq" id="WP_120181045.1">
    <property type="nucleotide sequence ID" value="NZ_MBTA01000005.1"/>
</dbReference>
<dbReference type="Gene3D" id="3.30.450.20">
    <property type="entry name" value="PAS domain"/>
    <property type="match status" value="1"/>
</dbReference>
<dbReference type="SUPFAM" id="SSF47384">
    <property type="entry name" value="Homodimeric domain of signal transducing histidine kinase"/>
    <property type="match status" value="1"/>
</dbReference>
<dbReference type="Gene3D" id="3.40.190.10">
    <property type="entry name" value="Periplasmic binding protein-like II"/>
    <property type="match status" value="2"/>
</dbReference>
<evidence type="ECO:0000256" key="15">
    <source>
        <dbReference type="SAM" id="Coils"/>
    </source>
</evidence>
<dbReference type="Pfam" id="PF02518">
    <property type="entry name" value="HATPase_c"/>
    <property type="match status" value="1"/>
</dbReference>
<evidence type="ECO:0000256" key="2">
    <source>
        <dbReference type="ARBA" id="ARBA00003469"/>
    </source>
</evidence>
<dbReference type="EMBL" id="MBTA01000005">
    <property type="protein sequence ID" value="RKD18329.1"/>
    <property type="molecule type" value="Genomic_DNA"/>
</dbReference>
<protein>
    <recommendedName>
        <fullName evidence="6">histidine kinase</fullName>
        <ecNumber evidence="6">2.7.13.3</ecNumber>
    </recommendedName>
    <alternativeName>
        <fullName evidence="13">Thiamine pyrimidine synthase</fullName>
    </alternativeName>
</protein>
<dbReference type="InterPro" id="IPR003594">
    <property type="entry name" value="HATPase_dom"/>
</dbReference>
<dbReference type="PANTHER" id="PTHR31528:SF1">
    <property type="entry name" value="4-AMINO-5-HYDROXYMETHYL-2-METHYLPYRIMIDINE PHOSPHATE SYNTHASE THI11-RELATED"/>
    <property type="match status" value="1"/>
</dbReference>
<comment type="catalytic activity">
    <reaction evidence="14">
        <text>N(6)-(pyridoxal phosphate)-L-lysyl-[4-amino-5-hydroxymethyl-2-methylpyrimidine phosphate synthase] + L-histidyl-[4-amino-5-hydroxymethyl-2-methylpyrimidine phosphate synthase] + 2 Fe(3+) + 4 H2O = L-lysyl-[4-amino-5-hydroxymethyl-2-methylpyrimidine phosphate synthase] + (2S)-2-amino-5-hydroxy-4-oxopentanoyl-[4-amino-5-hydroxymethyl-2-methylpyrimidine phosphate synthase] + 4-amino-2-methyl-5-(phosphooxymethyl)pyrimidine + 3-oxopropanoate + 2 Fe(2+) + 2 H(+)</text>
        <dbReference type="Rhea" id="RHEA:65756"/>
        <dbReference type="Rhea" id="RHEA-COMP:16892"/>
        <dbReference type="Rhea" id="RHEA-COMP:16893"/>
        <dbReference type="Rhea" id="RHEA-COMP:16894"/>
        <dbReference type="Rhea" id="RHEA-COMP:16895"/>
        <dbReference type="ChEBI" id="CHEBI:15377"/>
        <dbReference type="ChEBI" id="CHEBI:15378"/>
        <dbReference type="ChEBI" id="CHEBI:29033"/>
        <dbReference type="ChEBI" id="CHEBI:29034"/>
        <dbReference type="ChEBI" id="CHEBI:29969"/>
        <dbReference type="ChEBI" id="CHEBI:29979"/>
        <dbReference type="ChEBI" id="CHEBI:33190"/>
        <dbReference type="ChEBI" id="CHEBI:58354"/>
        <dbReference type="ChEBI" id="CHEBI:143915"/>
        <dbReference type="ChEBI" id="CHEBI:157692"/>
    </reaction>
    <physiologicalReaction direction="left-to-right" evidence="14">
        <dbReference type="Rhea" id="RHEA:65757"/>
    </physiologicalReaction>
</comment>
<evidence type="ECO:0000256" key="17">
    <source>
        <dbReference type="SAM" id="SignalP"/>
    </source>
</evidence>
<feature type="transmembrane region" description="Helical" evidence="16">
    <location>
        <begin position="336"/>
        <end position="359"/>
    </location>
</feature>
<dbReference type="GO" id="GO:0000155">
    <property type="term" value="F:phosphorelay sensor kinase activity"/>
    <property type="evidence" value="ECO:0007669"/>
    <property type="project" value="InterPro"/>
</dbReference>
<dbReference type="InterPro" id="IPR036890">
    <property type="entry name" value="HATPase_C_sf"/>
</dbReference>
<gene>
    <name evidence="20" type="ORF">BCY91_16140</name>
</gene>
<evidence type="ECO:0000256" key="12">
    <source>
        <dbReference type="ARBA" id="ARBA00023004"/>
    </source>
</evidence>
<dbReference type="SMART" id="SM00388">
    <property type="entry name" value="HisKA"/>
    <property type="match status" value="1"/>
</dbReference>
<evidence type="ECO:0000256" key="11">
    <source>
        <dbReference type="ARBA" id="ARBA00022977"/>
    </source>
</evidence>
<keyword evidence="16" id="KW-1133">Transmembrane helix</keyword>
<dbReference type="GO" id="GO:0009228">
    <property type="term" value="P:thiamine biosynthetic process"/>
    <property type="evidence" value="ECO:0007669"/>
    <property type="project" value="UniProtKB-KW"/>
</dbReference>
<feature type="domain" description="PAS" evidence="19">
    <location>
        <begin position="389"/>
        <end position="460"/>
    </location>
</feature>
<evidence type="ECO:0000256" key="8">
    <source>
        <dbReference type="ARBA" id="ARBA00022679"/>
    </source>
</evidence>
<name>A0A419S8R4_9SPHI</name>
<dbReference type="SUPFAM" id="SSF53850">
    <property type="entry name" value="Periplasmic binding protein-like II"/>
    <property type="match status" value="1"/>
</dbReference>
<evidence type="ECO:0000259" key="18">
    <source>
        <dbReference type="PROSITE" id="PS50109"/>
    </source>
</evidence>
<dbReference type="PROSITE" id="PS50112">
    <property type="entry name" value="PAS"/>
    <property type="match status" value="1"/>
</dbReference>
<keyword evidence="7" id="KW-0597">Phosphoprotein</keyword>
<dbReference type="GO" id="GO:0046872">
    <property type="term" value="F:metal ion binding"/>
    <property type="evidence" value="ECO:0007669"/>
    <property type="project" value="UniProtKB-KW"/>
</dbReference>
<dbReference type="InterPro" id="IPR035965">
    <property type="entry name" value="PAS-like_dom_sf"/>
</dbReference>
<dbReference type="SMART" id="SM00387">
    <property type="entry name" value="HATPase_c"/>
    <property type="match status" value="1"/>
</dbReference>
<comment type="subunit">
    <text evidence="5">Homodimer.</text>
</comment>
<reference evidence="20 21" key="1">
    <citation type="submission" date="2016-07" db="EMBL/GenBank/DDBJ databases">
        <title>Genome of Pelobium manganitolerans.</title>
        <authorList>
            <person name="Wu S."/>
            <person name="Wang G."/>
        </authorList>
    </citation>
    <scope>NUCLEOTIDE SEQUENCE [LARGE SCALE GENOMIC DNA]</scope>
    <source>
        <strain evidence="20 21">YS-25</strain>
    </source>
</reference>
<keyword evidence="12" id="KW-0408">Iron</keyword>
<keyword evidence="17" id="KW-0732">Signal</keyword>
<evidence type="ECO:0000259" key="19">
    <source>
        <dbReference type="PROSITE" id="PS50112"/>
    </source>
</evidence>
<keyword evidence="16" id="KW-0812">Transmembrane</keyword>
<feature type="chain" id="PRO_5019503680" description="histidine kinase" evidence="17">
    <location>
        <begin position="33"/>
        <end position="742"/>
    </location>
</feature>
<keyword evidence="15" id="KW-0175">Coiled coil</keyword>
<evidence type="ECO:0000256" key="13">
    <source>
        <dbReference type="ARBA" id="ARBA00033171"/>
    </source>
</evidence>
<comment type="pathway">
    <text evidence="3">Cofactor biosynthesis; thiamine diphosphate biosynthesis.</text>
</comment>
<comment type="caution">
    <text evidence="20">The sequence shown here is derived from an EMBL/GenBank/DDBJ whole genome shotgun (WGS) entry which is preliminary data.</text>
</comment>
<feature type="coiled-coil region" evidence="15">
    <location>
        <begin position="564"/>
        <end position="591"/>
    </location>
</feature>
<evidence type="ECO:0000313" key="20">
    <source>
        <dbReference type="EMBL" id="RKD18329.1"/>
    </source>
</evidence>
<keyword evidence="16" id="KW-0472">Membrane</keyword>
<dbReference type="InterPro" id="IPR004358">
    <property type="entry name" value="Sig_transdc_His_kin-like_C"/>
</dbReference>
<keyword evidence="11" id="KW-0784">Thiamine biosynthesis</keyword>
<keyword evidence="9" id="KW-0479">Metal-binding</keyword>
<organism evidence="20 21">
    <name type="scientific">Pelobium manganitolerans</name>
    <dbReference type="NCBI Taxonomy" id="1842495"/>
    <lineage>
        <taxon>Bacteria</taxon>
        <taxon>Pseudomonadati</taxon>
        <taxon>Bacteroidota</taxon>
        <taxon>Sphingobacteriia</taxon>
        <taxon>Sphingobacteriales</taxon>
        <taxon>Sphingobacteriaceae</taxon>
        <taxon>Pelobium</taxon>
    </lineage>
</organism>
<dbReference type="EC" id="2.7.13.3" evidence="6"/>
<dbReference type="InterPro" id="IPR003661">
    <property type="entry name" value="HisK_dim/P_dom"/>
</dbReference>
<dbReference type="InterPro" id="IPR013655">
    <property type="entry name" value="PAS_fold_3"/>
</dbReference>
<comment type="function">
    <text evidence="2">Responsible for the formation of the pyrimidine heterocycle in the thiamine biosynthesis pathway. Catalyzes the formation of hydroxymethylpyrimidine phosphate (HMP-P) from histidine and pyridoxal phosphate (PLP). The protein uses PLP and the active site histidine to form HMP-P, generating an inactive enzyme. The enzyme can only undergo a single turnover, which suggests it is a suicide enzyme.</text>
</comment>
<evidence type="ECO:0000256" key="9">
    <source>
        <dbReference type="ARBA" id="ARBA00022723"/>
    </source>
</evidence>
<accession>A0A419S8R4</accession>
<comment type="catalytic activity">
    <reaction evidence="1">
        <text>ATP + protein L-histidine = ADP + protein N-phospho-L-histidine.</text>
        <dbReference type="EC" id="2.7.13.3"/>
    </reaction>
</comment>
<dbReference type="InterPro" id="IPR015168">
    <property type="entry name" value="SsuA/THI5"/>
</dbReference>
<evidence type="ECO:0000256" key="4">
    <source>
        <dbReference type="ARBA" id="ARBA00009406"/>
    </source>
</evidence>
<feature type="signal peptide" evidence="17">
    <location>
        <begin position="1"/>
        <end position="32"/>
    </location>
</feature>
<keyword evidence="10" id="KW-0663">Pyridoxal phosphate</keyword>
<dbReference type="Gene3D" id="1.10.287.130">
    <property type="match status" value="1"/>
</dbReference>
<dbReference type="PROSITE" id="PS50109">
    <property type="entry name" value="HIS_KIN"/>
    <property type="match status" value="1"/>
</dbReference>
<evidence type="ECO:0000256" key="10">
    <source>
        <dbReference type="ARBA" id="ARBA00022898"/>
    </source>
</evidence>
<feature type="domain" description="Histidine kinase" evidence="18">
    <location>
        <begin position="532"/>
        <end position="742"/>
    </location>
</feature>
<dbReference type="NCBIfam" id="TIGR00229">
    <property type="entry name" value="sensory_box"/>
    <property type="match status" value="1"/>
</dbReference>
<evidence type="ECO:0000313" key="21">
    <source>
        <dbReference type="Proteomes" id="UP000283433"/>
    </source>
</evidence>
<dbReference type="Proteomes" id="UP000283433">
    <property type="component" value="Unassembled WGS sequence"/>
</dbReference>
<dbReference type="Gene3D" id="3.30.565.10">
    <property type="entry name" value="Histidine kinase-like ATPase, C-terminal domain"/>
    <property type="match status" value="1"/>
</dbReference>
<evidence type="ECO:0000256" key="1">
    <source>
        <dbReference type="ARBA" id="ARBA00000085"/>
    </source>
</evidence>
<keyword evidence="8" id="KW-0808">Transferase</keyword>
<dbReference type="InterPro" id="IPR036097">
    <property type="entry name" value="HisK_dim/P_sf"/>
</dbReference>
<dbReference type="PANTHER" id="PTHR31528">
    <property type="entry name" value="4-AMINO-5-HYDROXYMETHYL-2-METHYLPYRIMIDINE PHOSPHATE SYNTHASE THI11-RELATED"/>
    <property type="match status" value="1"/>
</dbReference>
<dbReference type="InterPro" id="IPR000014">
    <property type="entry name" value="PAS"/>
</dbReference>
<keyword evidence="21" id="KW-1185">Reference proteome</keyword>
<evidence type="ECO:0000256" key="16">
    <source>
        <dbReference type="SAM" id="Phobius"/>
    </source>
</evidence>
<dbReference type="SUPFAM" id="SSF55785">
    <property type="entry name" value="PYP-like sensor domain (PAS domain)"/>
    <property type="match status" value="1"/>
</dbReference>
<dbReference type="OrthoDB" id="1522284at2"/>
<dbReference type="PRINTS" id="PR00344">
    <property type="entry name" value="BCTRLSENSOR"/>
</dbReference>
<dbReference type="AlphaFoldDB" id="A0A419S8R4"/>
<dbReference type="Pfam" id="PF08447">
    <property type="entry name" value="PAS_3"/>
    <property type="match status" value="1"/>
</dbReference>
<dbReference type="CDD" id="cd00130">
    <property type="entry name" value="PAS"/>
    <property type="match status" value="1"/>
</dbReference>
<dbReference type="InterPro" id="IPR005467">
    <property type="entry name" value="His_kinase_dom"/>
</dbReference>
<dbReference type="InterPro" id="IPR027939">
    <property type="entry name" value="NMT1/THI5"/>
</dbReference>
<proteinExistence type="inferred from homology"/>
<dbReference type="SUPFAM" id="SSF55874">
    <property type="entry name" value="ATPase domain of HSP90 chaperone/DNA topoisomerase II/histidine kinase"/>
    <property type="match status" value="1"/>
</dbReference>
<evidence type="ECO:0000256" key="6">
    <source>
        <dbReference type="ARBA" id="ARBA00012438"/>
    </source>
</evidence>
<sequence length="742" mass="84331">MGINLSKHVVYKLWKPTFLALCVVLGTINANAAKQDPIKLQLKWRNQFQFAGYYAAQIKGFYKNEGLEVEIIPGGPGVSPVEQVYNGKADVGVFDSGILLKQHQAKQMCVLATIMQSSGYCVVSLKSKNITKPADLIGKNILADHDQGWGIFKAILKKEGLDPAKIKVTDRTKDSEEIGSPDVDAVVTYITSQPQRLRNMGYQINIMRPEEYGVDFYGDVIFSTKKFAYDDTKRTDAFIRASLKGWKYALAHQEELIDYILTLPDVKAYGVTRDELVHEAKEVKRLIMPDLVEVGHNNLGRWKYMLHLLQELNIADKDFNLAKFVYMPGANNTAQWLVPLIYVSIFILSIAVGISLINVQLRKRVKLKTQELVTEIEQRKHAEKMANESREQIELILENSDIGLWTIQLDGNKSRFSKEFKRILSYPESHEFTEANFFKKIHPEDLRLTQKLFDKNQDGARKKMVQFRIENAHGEYIYVISSAKLISENGKTTKISGVLLSIDELKKKQIEIMEVSQELTRRNDELKKFAYITSHNLRAPIVNLSSLAAMINSEDFDDENQLIFSKIQSSIKQLENTLDDLIDVVSQEKIQTHTIDKIDIAQAISDVTQSLEQTIIESGLSLTLDLAVADIYYPKPYFQSIIQNLLTNAIKYRSPERPLVIKISTSEDNNYTRFTFADNGIGIDMEKNKFKIFGLYQRFNPEVQGKGIGLFIIKSHLDALNGKIEVDSTVGKGACFTLLFRR</sequence>